<accession>A0ABD1KVC6</accession>
<feature type="region of interest" description="Disordered" evidence="3">
    <location>
        <begin position="1"/>
        <end position="154"/>
    </location>
</feature>
<evidence type="ECO:0000313" key="4">
    <source>
        <dbReference type="EMBL" id="KAL2103095.1"/>
    </source>
</evidence>
<evidence type="ECO:0000256" key="2">
    <source>
        <dbReference type="ARBA" id="ARBA00022703"/>
    </source>
</evidence>
<dbReference type="PANTHER" id="PTHR14965:SF1">
    <property type="entry name" value="APOPTOSIS FACILITATOR BCL-2-LIKE PROTEIN 14"/>
    <property type="match status" value="1"/>
</dbReference>
<dbReference type="EMBL" id="JBHFQA010000002">
    <property type="protein sequence ID" value="KAL2103095.1"/>
    <property type="molecule type" value="Genomic_DNA"/>
</dbReference>
<dbReference type="InterPro" id="IPR036834">
    <property type="entry name" value="Bcl-2-like_sf"/>
</dbReference>
<keyword evidence="2" id="KW-0053">Apoptosis</keyword>
<name>A0ABD1KVC6_9TELE</name>
<protein>
    <recommendedName>
        <fullName evidence="6">Apoptosis facilitator Bcl-2-like protein 14</fullName>
    </recommendedName>
</protein>
<dbReference type="PANTHER" id="PTHR14965">
    <property type="entry name" value="SI:CH73-248E21.1"/>
    <property type="match status" value="1"/>
</dbReference>
<reference evidence="4 5" key="1">
    <citation type="submission" date="2024-09" db="EMBL/GenBank/DDBJ databases">
        <title>A chromosome-level genome assembly of Gray's grenadier anchovy, Coilia grayii.</title>
        <authorList>
            <person name="Fu Z."/>
        </authorList>
    </citation>
    <scope>NUCLEOTIDE SEQUENCE [LARGE SCALE GENOMIC DNA]</scope>
    <source>
        <strain evidence="4">G4</strain>
        <tissue evidence="4">Muscle</tissue>
    </source>
</reference>
<dbReference type="Proteomes" id="UP001591681">
    <property type="component" value="Unassembled WGS sequence"/>
</dbReference>
<dbReference type="SUPFAM" id="SSF56854">
    <property type="entry name" value="Bcl-2 inhibitors of programmed cell death"/>
    <property type="match status" value="1"/>
</dbReference>
<evidence type="ECO:0000313" key="5">
    <source>
        <dbReference type="Proteomes" id="UP001591681"/>
    </source>
</evidence>
<evidence type="ECO:0000256" key="3">
    <source>
        <dbReference type="SAM" id="MobiDB-lite"/>
    </source>
</evidence>
<gene>
    <name evidence="4" type="ORF">ACEWY4_002263</name>
</gene>
<keyword evidence="1" id="KW-0597">Phosphoprotein</keyword>
<dbReference type="AlphaFoldDB" id="A0ABD1KVC6"/>
<evidence type="ECO:0008006" key="6">
    <source>
        <dbReference type="Google" id="ProtNLM"/>
    </source>
</evidence>
<comment type="caution">
    <text evidence="4">The sequence shown here is derived from an EMBL/GenBank/DDBJ whole genome shotgun (WGS) entry which is preliminary data.</text>
</comment>
<organism evidence="4 5">
    <name type="scientific">Coilia grayii</name>
    <name type="common">Gray's grenadier anchovy</name>
    <dbReference type="NCBI Taxonomy" id="363190"/>
    <lineage>
        <taxon>Eukaryota</taxon>
        <taxon>Metazoa</taxon>
        <taxon>Chordata</taxon>
        <taxon>Craniata</taxon>
        <taxon>Vertebrata</taxon>
        <taxon>Euteleostomi</taxon>
        <taxon>Actinopterygii</taxon>
        <taxon>Neopterygii</taxon>
        <taxon>Teleostei</taxon>
        <taxon>Clupei</taxon>
        <taxon>Clupeiformes</taxon>
        <taxon>Clupeoidei</taxon>
        <taxon>Engraulidae</taxon>
        <taxon>Coilinae</taxon>
        <taxon>Coilia</taxon>
    </lineage>
</organism>
<dbReference type="GO" id="GO:0006915">
    <property type="term" value="P:apoptotic process"/>
    <property type="evidence" value="ECO:0007669"/>
    <property type="project" value="UniProtKB-KW"/>
</dbReference>
<dbReference type="Gene3D" id="1.10.437.10">
    <property type="entry name" value="Blc2-like"/>
    <property type="match status" value="1"/>
</dbReference>
<proteinExistence type="predicted"/>
<keyword evidence="5" id="KW-1185">Reference proteome</keyword>
<sequence>MEQPPGDIAPKDPHGPMENGHAGDANGIAPSAGEEESMEFRILMAYAKRRRPSDKRLQPQSGVATPTAPPTDDSQKSLPSTAPPTDDSQKSSASPTPPKKKKRGLKKVFSCIFPKTKEPDVAPQGSDDDMPQPASLDPPTGHAPRSGAAGRSVSRDGDVIATAVSVEMDEAQEVAARLAMFPPAPLLPGDLETDSPDEDIVQELVKLLRESGDELDKKIKANKALHEQLQRSLSYALFSRVVTAVLQRLNLASLPRGETPQQAKIVTTCDVVTRLSTLDTHPVSQTMRFGERYLKDYFSPWVTTQGGWNQVFNPNCEKQEEDEEEVQ</sequence>
<evidence type="ECO:0000256" key="1">
    <source>
        <dbReference type="ARBA" id="ARBA00022553"/>
    </source>
</evidence>